<dbReference type="EMBL" id="JBHRTE010000046">
    <property type="protein sequence ID" value="MFC3168710.1"/>
    <property type="molecule type" value="Genomic_DNA"/>
</dbReference>
<evidence type="ECO:0000313" key="3">
    <source>
        <dbReference type="Proteomes" id="UP001595557"/>
    </source>
</evidence>
<name>A0ABV7IHQ9_9RHOB</name>
<organism evidence="2 3">
    <name type="scientific">Paracoccus fontiphilus</name>
    <dbReference type="NCBI Taxonomy" id="1815556"/>
    <lineage>
        <taxon>Bacteria</taxon>
        <taxon>Pseudomonadati</taxon>
        <taxon>Pseudomonadota</taxon>
        <taxon>Alphaproteobacteria</taxon>
        <taxon>Rhodobacterales</taxon>
        <taxon>Paracoccaceae</taxon>
        <taxon>Paracoccus</taxon>
    </lineage>
</organism>
<dbReference type="Proteomes" id="UP001595557">
    <property type="component" value="Unassembled WGS sequence"/>
</dbReference>
<dbReference type="InterPro" id="IPR025474">
    <property type="entry name" value="DUF4325"/>
</dbReference>
<reference evidence="3" key="1">
    <citation type="journal article" date="2019" name="Int. J. Syst. Evol. Microbiol.">
        <title>The Global Catalogue of Microorganisms (GCM) 10K type strain sequencing project: providing services to taxonomists for standard genome sequencing and annotation.</title>
        <authorList>
            <consortium name="The Broad Institute Genomics Platform"/>
            <consortium name="The Broad Institute Genome Sequencing Center for Infectious Disease"/>
            <person name="Wu L."/>
            <person name="Ma J."/>
        </authorList>
    </citation>
    <scope>NUCLEOTIDE SEQUENCE [LARGE SCALE GENOMIC DNA]</scope>
    <source>
        <strain evidence="3">KCTC 52239</strain>
    </source>
</reference>
<feature type="domain" description="DUF4325" evidence="1">
    <location>
        <begin position="27"/>
        <end position="85"/>
    </location>
</feature>
<evidence type="ECO:0000259" key="1">
    <source>
        <dbReference type="Pfam" id="PF14213"/>
    </source>
</evidence>
<sequence>MARTINIAEQYTRFPGGRYPQDGDGNGTDFRIRFLLPVLEQHEQATVILDGAAGYPSSFLDEAFAGLVRNHGYSKDEVLAAFKFVADEPSFRPFVGLIAKYVREAKVPEGRVAVQ</sequence>
<dbReference type="Pfam" id="PF14213">
    <property type="entry name" value="DUF4325"/>
    <property type="match status" value="1"/>
</dbReference>
<evidence type="ECO:0000313" key="2">
    <source>
        <dbReference type="EMBL" id="MFC3168710.1"/>
    </source>
</evidence>
<protein>
    <submittedName>
        <fullName evidence="2">STAS-like domain-containing protein</fullName>
    </submittedName>
</protein>
<proteinExistence type="predicted"/>
<gene>
    <name evidence="2" type="ORF">ACFOD7_11685</name>
</gene>
<dbReference type="RefSeq" id="WP_207471092.1">
    <property type="nucleotide sequence ID" value="NZ_JAFNAW010000061.1"/>
</dbReference>
<comment type="caution">
    <text evidence="2">The sequence shown here is derived from an EMBL/GenBank/DDBJ whole genome shotgun (WGS) entry which is preliminary data.</text>
</comment>
<accession>A0ABV7IHQ9</accession>
<keyword evidence="3" id="KW-1185">Reference proteome</keyword>